<dbReference type="Pfam" id="PF00205">
    <property type="entry name" value="TPP_enzyme_M"/>
    <property type="match status" value="1"/>
</dbReference>
<evidence type="ECO:0000259" key="5">
    <source>
        <dbReference type="Pfam" id="PF02775"/>
    </source>
</evidence>
<dbReference type="GO" id="GO:0009097">
    <property type="term" value="P:isoleucine biosynthetic process"/>
    <property type="evidence" value="ECO:0007669"/>
    <property type="project" value="TreeGrafter"/>
</dbReference>
<dbReference type="Gene3D" id="3.40.50.1220">
    <property type="entry name" value="TPP-binding domain"/>
    <property type="match status" value="1"/>
</dbReference>
<dbReference type="Proteomes" id="UP000236743">
    <property type="component" value="Unassembled WGS sequence"/>
</dbReference>
<dbReference type="CDD" id="cd07035">
    <property type="entry name" value="TPP_PYR_POX_like"/>
    <property type="match status" value="1"/>
</dbReference>
<dbReference type="InterPro" id="IPR012001">
    <property type="entry name" value="Thiamin_PyroP_enz_TPP-bd_dom"/>
</dbReference>
<sequence length="576" mass="60559">MQRIDNGISASNGVSIARRPNSSPIGHVGFAVAEALNSLNAAICFGVSGSTNYYVCEALGRLGVRYIAAGHECNAIAMADAFARHSGRLTLASVHAGPGLTNAITAIAEAAKARTPLLVLAGDVAVGDVLSNFHIDQDALVRSVGAVPERLGSAASAVEDVVRSCETAIRERRTVVLSMPQDILQSPAPPVAIRLLERKPPAEPDSGLVHEVAQRLVAAKRPLILAGRGAVIADAGQILGQLAAEVDALLATTARAHGLFANEPWSVGIMGGFSPPAMAELIRQSDIVVGFGATFTHWTTQAGRLIASDATVIQIDSDVSRLGCQRGVDIALLGDARVTAEKILHAAQELKRGGVKGWRNEMTATVLAGREGDLRSYADTSTTEFIDPRTLCIELDALLPPERTIANDGGHFQGWPPLYLTVPDAAAWSFAMSFSSTGLGLGTAIGAALAHPERLTVLCAGDGGFMMSLSDLQTAVNLKLRMCIVIFNDASYAAEVHEFGPLGYQTSIATFPVTDFAAIARGTGAAGTIVRTKSDLADLRQWVGQGCNGVYLVDARINPDLAADWFSELLRQKHAH</sequence>
<comment type="similarity">
    <text evidence="1 3">Belongs to the TPP enzyme family.</text>
</comment>
<evidence type="ECO:0000313" key="8">
    <source>
        <dbReference type="Proteomes" id="UP000236743"/>
    </source>
</evidence>
<dbReference type="SUPFAM" id="SSF52467">
    <property type="entry name" value="DHS-like NAD/FAD-binding domain"/>
    <property type="match status" value="1"/>
</dbReference>
<evidence type="ECO:0000256" key="1">
    <source>
        <dbReference type="ARBA" id="ARBA00007812"/>
    </source>
</evidence>
<dbReference type="CDD" id="cd00568">
    <property type="entry name" value="TPP_enzymes"/>
    <property type="match status" value="1"/>
</dbReference>
<dbReference type="Pfam" id="PF02776">
    <property type="entry name" value="TPP_enzyme_N"/>
    <property type="match status" value="1"/>
</dbReference>
<dbReference type="AlphaFoldDB" id="A0A1H6D9P4"/>
<protein>
    <submittedName>
        <fullName evidence="7">Acetolactate synthase large subunit</fullName>
    </submittedName>
</protein>
<evidence type="ECO:0000259" key="6">
    <source>
        <dbReference type="Pfam" id="PF02776"/>
    </source>
</evidence>
<proteinExistence type="inferred from homology"/>
<keyword evidence="8" id="KW-1185">Reference proteome</keyword>
<keyword evidence="2 3" id="KW-0786">Thiamine pyrophosphate</keyword>
<name>A0A1H6D9P4_9HYPH</name>
<dbReference type="GO" id="GO:0009099">
    <property type="term" value="P:L-valine biosynthetic process"/>
    <property type="evidence" value="ECO:0007669"/>
    <property type="project" value="TreeGrafter"/>
</dbReference>
<accession>A0A1H6D9P4</accession>
<dbReference type="InterPro" id="IPR029061">
    <property type="entry name" value="THDP-binding"/>
</dbReference>
<dbReference type="GO" id="GO:0000287">
    <property type="term" value="F:magnesium ion binding"/>
    <property type="evidence" value="ECO:0007669"/>
    <property type="project" value="InterPro"/>
</dbReference>
<dbReference type="InterPro" id="IPR012000">
    <property type="entry name" value="Thiamin_PyroP_enz_cen_dom"/>
</dbReference>
<gene>
    <name evidence="7" type="ORF">SAMN04488115_11953</name>
</gene>
<feature type="domain" description="Thiamine pyrophosphate enzyme N-terminal TPP-binding" evidence="6">
    <location>
        <begin position="28"/>
        <end position="130"/>
    </location>
</feature>
<dbReference type="PANTHER" id="PTHR18968:SF167">
    <property type="entry name" value="ACETOLACTATE SYNTHASE LARGE SUBUNIT ILVB2-RELATED"/>
    <property type="match status" value="1"/>
</dbReference>
<dbReference type="GO" id="GO:0030976">
    <property type="term" value="F:thiamine pyrophosphate binding"/>
    <property type="evidence" value="ECO:0007669"/>
    <property type="project" value="InterPro"/>
</dbReference>
<dbReference type="GO" id="GO:0050660">
    <property type="term" value="F:flavin adenine dinucleotide binding"/>
    <property type="evidence" value="ECO:0007669"/>
    <property type="project" value="TreeGrafter"/>
</dbReference>
<dbReference type="InterPro" id="IPR045229">
    <property type="entry name" value="TPP_enz"/>
</dbReference>
<dbReference type="PANTHER" id="PTHR18968">
    <property type="entry name" value="THIAMINE PYROPHOSPHATE ENZYMES"/>
    <property type="match status" value="1"/>
</dbReference>
<evidence type="ECO:0000256" key="2">
    <source>
        <dbReference type="ARBA" id="ARBA00023052"/>
    </source>
</evidence>
<dbReference type="GO" id="GO:0005948">
    <property type="term" value="C:acetolactate synthase complex"/>
    <property type="evidence" value="ECO:0007669"/>
    <property type="project" value="TreeGrafter"/>
</dbReference>
<dbReference type="InterPro" id="IPR029035">
    <property type="entry name" value="DHS-like_NAD/FAD-binding_dom"/>
</dbReference>
<evidence type="ECO:0000313" key="7">
    <source>
        <dbReference type="EMBL" id="SEG81990.1"/>
    </source>
</evidence>
<dbReference type="SUPFAM" id="SSF52518">
    <property type="entry name" value="Thiamin diphosphate-binding fold (THDP-binding)"/>
    <property type="match status" value="2"/>
</dbReference>
<feature type="domain" description="Thiamine pyrophosphate enzyme TPP-binding" evidence="5">
    <location>
        <begin position="408"/>
        <end position="539"/>
    </location>
</feature>
<dbReference type="EMBL" id="FNUY01000019">
    <property type="protein sequence ID" value="SEG81990.1"/>
    <property type="molecule type" value="Genomic_DNA"/>
</dbReference>
<dbReference type="Pfam" id="PF02775">
    <property type="entry name" value="TPP_enzyme_C"/>
    <property type="match status" value="1"/>
</dbReference>
<evidence type="ECO:0000259" key="4">
    <source>
        <dbReference type="Pfam" id="PF00205"/>
    </source>
</evidence>
<organism evidence="7 8">
    <name type="scientific">Bosea lathyri</name>
    <dbReference type="NCBI Taxonomy" id="1036778"/>
    <lineage>
        <taxon>Bacteria</taxon>
        <taxon>Pseudomonadati</taxon>
        <taxon>Pseudomonadota</taxon>
        <taxon>Alphaproteobacteria</taxon>
        <taxon>Hyphomicrobiales</taxon>
        <taxon>Boseaceae</taxon>
        <taxon>Bosea</taxon>
    </lineage>
</organism>
<reference evidence="7 8" key="1">
    <citation type="submission" date="2016-10" db="EMBL/GenBank/DDBJ databases">
        <authorList>
            <person name="de Groot N.N."/>
        </authorList>
    </citation>
    <scope>NUCLEOTIDE SEQUENCE [LARGE SCALE GENOMIC DNA]</scope>
    <source>
        <strain evidence="7 8">DSM 26656</strain>
    </source>
</reference>
<evidence type="ECO:0000256" key="3">
    <source>
        <dbReference type="RuleBase" id="RU362132"/>
    </source>
</evidence>
<dbReference type="Gene3D" id="3.40.50.970">
    <property type="match status" value="2"/>
</dbReference>
<feature type="domain" description="Thiamine pyrophosphate enzyme central" evidence="4">
    <location>
        <begin position="210"/>
        <end position="342"/>
    </location>
</feature>
<dbReference type="InterPro" id="IPR011766">
    <property type="entry name" value="TPP_enzyme_TPP-bd"/>
</dbReference>
<dbReference type="GO" id="GO:0003984">
    <property type="term" value="F:acetolactate synthase activity"/>
    <property type="evidence" value="ECO:0007669"/>
    <property type="project" value="TreeGrafter"/>
</dbReference>